<dbReference type="InParanoid" id="A0A4W3GYN4"/>
<reference evidence="9" key="2">
    <citation type="journal article" date="2007" name="PLoS Biol.">
        <title>Survey sequencing and comparative analysis of the elephant shark (Callorhinchus milii) genome.</title>
        <authorList>
            <person name="Venkatesh B."/>
            <person name="Kirkness E.F."/>
            <person name="Loh Y.H."/>
            <person name="Halpern A.L."/>
            <person name="Lee A.P."/>
            <person name="Johnson J."/>
            <person name="Dandona N."/>
            <person name="Viswanathan L.D."/>
            <person name="Tay A."/>
            <person name="Venter J.C."/>
            <person name="Strausberg R.L."/>
            <person name="Brenner S."/>
        </authorList>
    </citation>
    <scope>NUCLEOTIDE SEQUENCE [LARGE SCALE GENOMIC DNA]</scope>
</reference>
<evidence type="ECO:0000256" key="3">
    <source>
        <dbReference type="ARBA" id="ARBA00022692"/>
    </source>
</evidence>
<reference evidence="9" key="3">
    <citation type="journal article" date="2014" name="Nature">
        <title>Elephant shark genome provides unique insights into gnathostome evolution.</title>
        <authorList>
            <consortium name="International Elephant Shark Genome Sequencing Consortium"/>
            <person name="Venkatesh B."/>
            <person name="Lee A.P."/>
            <person name="Ravi V."/>
            <person name="Maurya A.K."/>
            <person name="Lian M.M."/>
            <person name="Swann J.B."/>
            <person name="Ohta Y."/>
            <person name="Flajnik M.F."/>
            <person name="Sutoh Y."/>
            <person name="Kasahara M."/>
            <person name="Hoon S."/>
            <person name="Gangu V."/>
            <person name="Roy S.W."/>
            <person name="Irimia M."/>
            <person name="Korzh V."/>
            <person name="Kondrychyn I."/>
            <person name="Lim Z.W."/>
            <person name="Tay B.H."/>
            <person name="Tohari S."/>
            <person name="Kong K.W."/>
            <person name="Ho S."/>
            <person name="Lorente-Galdos B."/>
            <person name="Quilez J."/>
            <person name="Marques-Bonet T."/>
            <person name="Raney B.J."/>
            <person name="Ingham P.W."/>
            <person name="Tay A."/>
            <person name="Hillier L.W."/>
            <person name="Minx P."/>
            <person name="Boehm T."/>
            <person name="Wilson R.K."/>
            <person name="Brenner S."/>
            <person name="Warren W.C."/>
        </authorList>
    </citation>
    <scope>NUCLEOTIDE SEQUENCE [LARGE SCALE GENOMIC DNA]</scope>
</reference>
<dbReference type="PANTHER" id="PTHR10556:SF27">
    <property type="entry name" value="TRANS-2,3-ENOYL-COA REDUCTASE-LIKE"/>
    <property type="match status" value="1"/>
</dbReference>
<dbReference type="PROSITE" id="PS50244">
    <property type="entry name" value="S5A_REDUCTASE"/>
    <property type="match status" value="1"/>
</dbReference>
<proteinExistence type="inferred from homology"/>
<dbReference type="Proteomes" id="UP000314986">
    <property type="component" value="Unassembled WGS sequence"/>
</dbReference>
<feature type="transmembrane region" description="Helical" evidence="6">
    <location>
        <begin position="91"/>
        <end position="115"/>
    </location>
</feature>
<feature type="domain" description="3-oxo-5-alpha-steroid 4-dehydrogenase C-terminal" evidence="7">
    <location>
        <begin position="121"/>
        <end position="194"/>
    </location>
</feature>
<comment type="subcellular location">
    <subcellularLocation>
        <location evidence="1">Membrane</location>
        <topology evidence="1">Multi-pass membrane protein</topology>
    </subcellularLocation>
</comment>
<dbReference type="GeneTree" id="ENSGT00950000182886"/>
<organism evidence="8 9">
    <name type="scientific">Callorhinchus milii</name>
    <name type="common">Ghost shark</name>
    <dbReference type="NCBI Taxonomy" id="7868"/>
    <lineage>
        <taxon>Eukaryota</taxon>
        <taxon>Metazoa</taxon>
        <taxon>Chordata</taxon>
        <taxon>Craniata</taxon>
        <taxon>Vertebrata</taxon>
        <taxon>Chondrichthyes</taxon>
        <taxon>Holocephali</taxon>
        <taxon>Chimaeriformes</taxon>
        <taxon>Callorhinchidae</taxon>
        <taxon>Callorhinchus</taxon>
    </lineage>
</organism>
<accession>A0A4W3GYN4</accession>
<dbReference type="GO" id="GO:0016020">
    <property type="term" value="C:membrane"/>
    <property type="evidence" value="ECO:0007669"/>
    <property type="project" value="UniProtKB-SubCell"/>
</dbReference>
<evidence type="ECO:0000259" key="7">
    <source>
        <dbReference type="Pfam" id="PF02544"/>
    </source>
</evidence>
<evidence type="ECO:0000256" key="2">
    <source>
        <dbReference type="ARBA" id="ARBA00007742"/>
    </source>
</evidence>
<keyword evidence="5 6" id="KW-0472">Membrane</keyword>
<dbReference type="GO" id="GO:0042761">
    <property type="term" value="P:very long-chain fatty acid biosynthetic process"/>
    <property type="evidence" value="ECO:0007669"/>
    <property type="project" value="TreeGrafter"/>
</dbReference>
<keyword evidence="9" id="KW-1185">Reference proteome</keyword>
<dbReference type="InterPro" id="IPR001104">
    <property type="entry name" value="3-oxo-5_a-steroid_4-DH_C"/>
</dbReference>
<keyword evidence="4 6" id="KW-1133">Transmembrane helix</keyword>
<evidence type="ECO:0000256" key="6">
    <source>
        <dbReference type="SAM" id="Phobius"/>
    </source>
</evidence>
<dbReference type="OMA" id="FMICEAG"/>
<comment type="similarity">
    <text evidence="2">Belongs to the steroid 5-alpha reductase family.</text>
</comment>
<keyword evidence="3 6" id="KW-0812">Transmembrane</keyword>
<name>A0A4W3GYN4_CALMI</name>
<dbReference type="InterPro" id="IPR039357">
    <property type="entry name" value="SRD5A/TECR"/>
</dbReference>
<evidence type="ECO:0000313" key="9">
    <source>
        <dbReference type="Proteomes" id="UP000314986"/>
    </source>
</evidence>
<dbReference type="PANTHER" id="PTHR10556">
    <property type="entry name" value="3-OXO-5-ALPHA-STEROID 4-DEHYDROGENASE"/>
    <property type="match status" value="1"/>
</dbReference>
<evidence type="ECO:0000313" key="8">
    <source>
        <dbReference type="Ensembl" id="ENSCMIP00000008037.1"/>
    </source>
</evidence>
<sequence length="194" mass="22822">MACFHVAHYSLINVPSLQITLTFVSLCFPPSLACICHSIHYAKQLLETLFVHNFSNGNTALKNMLKGCVFYWGFTTWMSSSRCERHYIKMLGLLHLPMPIFYLLCLLLGSGIHFARATYNPFTWLFKLVSCPNYTYEVINYFNMWSQERLPWIAVFALMISLQLSLWAQRKHFKYRKHFKNYPVYRAAIIPFIL</sequence>
<dbReference type="GO" id="GO:0016627">
    <property type="term" value="F:oxidoreductase activity, acting on the CH-CH group of donors"/>
    <property type="evidence" value="ECO:0007669"/>
    <property type="project" value="InterPro"/>
</dbReference>
<reference evidence="8" key="5">
    <citation type="submission" date="2025-09" db="UniProtKB">
        <authorList>
            <consortium name="Ensembl"/>
        </authorList>
    </citation>
    <scope>IDENTIFICATION</scope>
</reference>
<dbReference type="Pfam" id="PF02544">
    <property type="entry name" value="Steroid_dh"/>
    <property type="match status" value="1"/>
</dbReference>
<reference evidence="8" key="4">
    <citation type="submission" date="2025-08" db="UniProtKB">
        <authorList>
            <consortium name="Ensembl"/>
        </authorList>
    </citation>
    <scope>IDENTIFICATION</scope>
</reference>
<dbReference type="Ensembl" id="ENSCMIT00000008268.1">
    <property type="protein sequence ID" value="ENSCMIP00000008037.1"/>
    <property type="gene ID" value="ENSCMIG00000004337.1"/>
</dbReference>
<dbReference type="STRING" id="7868.ENSCMIP00000008037"/>
<evidence type="ECO:0000256" key="5">
    <source>
        <dbReference type="ARBA" id="ARBA00023136"/>
    </source>
</evidence>
<evidence type="ECO:0000256" key="4">
    <source>
        <dbReference type="ARBA" id="ARBA00022989"/>
    </source>
</evidence>
<dbReference type="AlphaFoldDB" id="A0A4W3GYN4"/>
<feature type="transmembrane region" description="Helical" evidence="6">
    <location>
        <begin position="150"/>
        <end position="168"/>
    </location>
</feature>
<evidence type="ECO:0000256" key="1">
    <source>
        <dbReference type="ARBA" id="ARBA00004141"/>
    </source>
</evidence>
<protein>
    <recommendedName>
        <fullName evidence="7">3-oxo-5-alpha-steroid 4-dehydrogenase C-terminal domain-containing protein</fullName>
    </recommendedName>
</protein>
<reference evidence="9" key="1">
    <citation type="journal article" date="2006" name="Science">
        <title>Ancient noncoding elements conserved in the human genome.</title>
        <authorList>
            <person name="Venkatesh B."/>
            <person name="Kirkness E.F."/>
            <person name="Loh Y.H."/>
            <person name="Halpern A.L."/>
            <person name="Lee A.P."/>
            <person name="Johnson J."/>
            <person name="Dandona N."/>
            <person name="Viswanathan L.D."/>
            <person name="Tay A."/>
            <person name="Venter J.C."/>
            <person name="Strausberg R.L."/>
            <person name="Brenner S."/>
        </authorList>
    </citation>
    <scope>NUCLEOTIDE SEQUENCE [LARGE SCALE GENOMIC DNA]</scope>
</reference>